<organism evidence="3 4">
    <name type="scientific">Apolygus lucorum</name>
    <name type="common">Small green plant bug</name>
    <name type="synonym">Lygocoris lucorum</name>
    <dbReference type="NCBI Taxonomy" id="248454"/>
    <lineage>
        <taxon>Eukaryota</taxon>
        <taxon>Metazoa</taxon>
        <taxon>Ecdysozoa</taxon>
        <taxon>Arthropoda</taxon>
        <taxon>Hexapoda</taxon>
        <taxon>Insecta</taxon>
        <taxon>Pterygota</taxon>
        <taxon>Neoptera</taxon>
        <taxon>Paraneoptera</taxon>
        <taxon>Hemiptera</taxon>
        <taxon>Heteroptera</taxon>
        <taxon>Panheteroptera</taxon>
        <taxon>Cimicomorpha</taxon>
        <taxon>Miridae</taxon>
        <taxon>Mirini</taxon>
        <taxon>Apolygus</taxon>
    </lineage>
</organism>
<comment type="caution">
    <text evidence="3">The sequence shown here is derived from an EMBL/GenBank/DDBJ whole genome shotgun (WGS) entry which is preliminary data.</text>
</comment>
<comment type="similarity">
    <text evidence="1">Belongs to the peptidase C1 family.</text>
</comment>
<dbReference type="InterPro" id="IPR039417">
    <property type="entry name" value="Peptidase_C1A_papain-like"/>
</dbReference>
<dbReference type="GO" id="GO:0008234">
    <property type="term" value="F:cysteine-type peptidase activity"/>
    <property type="evidence" value="ECO:0007669"/>
    <property type="project" value="InterPro"/>
</dbReference>
<evidence type="ECO:0000256" key="1">
    <source>
        <dbReference type="ARBA" id="ARBA00008455"/>
    </source>
</evidence>
<dbReference type="SMART" id="SM00645">
    <property type="entry name" value="Pept_C1"/>
    <property type="match status" value="1"/>
</dbReference>
<dbReference type="InterPro" id="IPR000668">
    <property type="entry name" value="Peptidase_C1A_C"/>
</dbReference>
<name>A0A8S9Y9Q8_APOLU</name>
<sequence length="575" mass="65513">MSHVTCLVSVTRLFHPLFRGRTGEIRRFSPKYPPISTMKSALLLQVVIVVIHHIGDAVGQRHPPRWIYNQPFSVSWTMDQVTNDGKKFNLQVRQSYSLERRMLRWDIPQQYSYMIWSLEHQQVLYVFPRNARGDLLQYMVNDPFQVNTRGVNIDMSIAHPNLSKYVLDQYSVNPPYYTWFYDVDNYRSVVEVKEIPGQNPEIVSASVYEMGRLSTVTRFYDYVYGEPEEDLWITTGTPWRTAEGTKEGELQGESVLQNYLLGDASIWPYPAHVHPFIDPQHQNNLSASRSLVNHSTPFPYSKKECDSHPYPQSLDWSRCGAVGDVRDQVQCSGCSSFTGVSVMESAHYIHTGERVDLAVQAALDCGWDAGNEGCFAGFPRNVFDWAINNGGVPSTRMYGGFRKMNGKCKSDSDKRFLAARITSWTQIPKSVNALKMILLRHGPVAAGVTTHDLLHYNGDDIIRAPGGSRKITHAGQIVGWDTSPSGVPYWKVKNSWGTDWGNRGYYAVEISEELNPLRLLDDMVYVNMDHDARKGDTYCNICGFPHKSYHLSQLTKPSIHNRSNRNWASICHYHP</sequence>
<dbReference type="CDD" id="cd02248">
    <property type="entry name" value="Peptidase_C1A"/>
    <property type="match status" value="1"/>
</dbReference>
<gene>
    <name evidence="3" type="ORF">GE061_001444</name>
</gene>
<accession>A0A8S9Y9Q8</accession>
<evidence type="ECO:0000313" key="4">
    <source>
        <dbReference type="Proteomes" id="UP000466442"/>
    </source>
</evidence>
<dbReference type="OrthoDB" id="2666448at2759"/>
<dbReference type="SUPFAM" id="SSF54001">
    <property type="entry name" value="Cysteine proteinases"/>
    <property type="match status" value="1"/>
</dbReference>
<feature type="domain" description="Peptidase C1A papain C-terminal" evidence="2">
    <location>
        <begin position="310"/>
        <end position="527"/>
    </location>
</feature>
<evidence type="ECO:0000259" key="2">
    <source>
        <dbReference type="SMART" id="SM00645"/>
    </source>
</evidence>
<dbReference type="GO" id="GO:0006508">
    <property type="term" value="P:proteolysis"/>
    <property type="evidence" value="ECO:0007669"/>
    <property type="project" value="InterPro"/>
</dbReference>
<dbReference type="Proteomes" id="UP000466442">
    <property type="component" value="Linkage Group LG1"/>
</dbReference>
<dbReference type="Pfam" id="PF00112">
    <property type="entry name" value="Peptidase_C1"/>
    <property type="match status" value="1"/>
</dbReference>
<protein>
    <recommendedName>
        <fullName evidence="2">Peptidase C1A papain C-terminal domain-containing protein</fullName>
    </recommendedName>
</protein>
<dbReference type="Gene3D" id="3.90.70.10">
    <property type="entry name" value="Cysteine proteinases"/>
    <property type="match status" value="1"/>
</dbReference>
<dbReference type="EMBL" id="WIXP02000001">
    <property type="protein sequence ID" value="KAF6217091.1"/>
    <property type="molecule type" value="Genomic_DNA"/>
</dbReference>
<dbReference type="InterPro" id="IPR038765">
    <property type="entry name" value="Papain-like_cys_pep_sf"/>
</dbReference>
<dbReference type="InterPro" id="IPR013128">
    <property type="entry name" value="Peptidase_C1A"/>
</dbReference>
<keyword evidence="4" id="KW-1185">Reference proteome</keyword>
<reference evidence="3" key="1">
    <citation type="journal article" date="2021" name="Mol. Ecol. Resour.">
        <title>Apolygus lucorum genome provides insights into omnivorousness and mesophyll feeding.</title>
        <authorList>
            <person name="Liu Y."/>
            <person name="Liu H."/>
            <person name="Wang H."/>
            <person name="Huang T."/>
            <person name="Liu B."/>
            <person name="Yang B."/>
            <person name="Yin L."/>
            <person name="Li B."/>
            <person name="Zhang Y."/>
            <person name="Zhang S."/>
            <person name="Jiang F."/>
            <person name="Zhang X."/>
            <person name="Ren Y."/>
            <person name="Wang B."/>
            <person name="Wang S."/>
            <person name="Lu Y."/>
            <person name="Wu K."/>
            <person name="Fan W."/>
            <person name="Wang G."/>
        </authorList>
    </citation>
    <scope>NUCLEOTIDE SEQUENCE</scope>
    <source>
        <strain evidence="3">12Hb</strain>
    </source>
</reference>
<dbReference type="PANTHER" id="PTHR12411">
    <property type="entry name" value="CYSTEINE PROTEASE FAMILY C1-RELATED"/>
    <property type="match status" value="1"/>
</dbReference>
<proteinExistence type="inferred from homology"/>
<dbReference type="AlphaFoldDB" id="A0A8S9Y9Q8"/>
<evidence type="ECO:0000313" key="3">
    <source>
        <dbReference type="EMBL" id="KAF6217091.1"/>
    </source>
</evidence>